<dbReference type="PANTHER" id="PTHR45138:SF9">
    <property type="entry name" value="DIGUANYLATE CYCLASE DGCM-RELATED"/>
    <property type="match status" value="1"/>
</dbReference>
<evidence type="ECO:0000256" key="2">
    <source>
        <dbReference type="ARBA" id="ARBA00034247"/>
    </source>
</evidence>
<evidence type="ECO:0000313" key="5">
    <source>
        <dbReference type="EMBL" id="MBL0370612.1"/>
    </source>
</evidence>
<dbReference type="InterPro" id="IPR043128">
    <property type="entry name" value="Rev_trsase/Diguanyl_cyclase"/>
</dbReference>
<dbReference type="EC" id="2.7.7.65" evidence="1"/>
<dbReference type="InterPro" id="IPR000160">
    <property type="entry name" value="GGDEF_dom"/>
</dbReference>
<comment type="catalytic activity">
    <reaction evidence="2">
        <text>2 GTP = 3',3'-c-di-GMP + 2 diphosphate</text>
        <dbReference type="Rhea" id="RHEA:24898"/>
        <dbReference type="ChEBI" id="CHEBI:33019"/>
        <dbReference type="ChEBI" id="CHEBI:37565"/>
        <dbReference type="ChEBI" id="CHEBI:58805"/>
        <dbReference type="EC" id="2.7.7.65"/>
    </reaction>
</comment>
<dbReference type="InterPro" id="IPR029787">
    <property type="entry name" value="Nucleotide_cyclase"/>
</dbReference>
<evidence type="ECO:0000256" key="3">
    <source>
        <dbReference type="SAM" id="Phobius"/>
    </source>
</evidence>
<dbReference type="PANTHER" id="PTHR45138">
    <property type="entry name" value="REGULATORY COMPONENTS OF SENSORY TRANSDUCTION SYSTEM"/>
    <property type="match status" value="1"/>
</dbReference>
<accession>A0A937CNF3</accession>
<feature type="domain" description="GGDEF" evidence="4">
    <location>
        <begin position="107"/>
        <end position="239"/>
    </location>
</feature>
<keyword evidence="3" id="KW-0812">Transmembrane</keyword>
<feature type="transmembrane region" description="Helical" evidence="3">
    <location>
        <begin position="26"/>
        <end position="45"/>
    </location>
</feature>
<organism evidence="5 6">
    <name type="scientific">Rhizobium setariae</name>
    <dbReference type="NCBI Taxonomy" id="2801340"/>
    <lineage>
        <taxon>Bacteria</taxon>
        <taxon>Pseudomonadati</taxon>
        <taxon>Pseudomonadota</taxon>
        <taxon>Alphaproteobacteria</taxon>
        <taxon>Hyphomicrobiales</taxon>
        <taxon>Rhizobiaceae</taxon>
        <taxon>Rhizobium/Agrobacterium group</taxon>
        <taxon>Rhizobium</taxon>
    </lineage>
</organism>
<keyword evidence="3" id="KW-1133">Transmembrane helix</keyword>
<sequence length="246" mass="26801">MVVSLSAALILVPILGGHPDGPGFWMSVVCPLAIAWPASAYQFTVNERLKTMKDRLAAAHVELDEMHRALTQAHAALQEKARHDAMTGALNRETFLSLLEAASTDRRACALLIIDADHFKQINDTYGHACGDEALKGIARTISSVLRPQDFWGRMGGEEFAVFLDLTSKSDAWKMADDIRMGCAGIDLRANGKAVSVSISIGAVCFTDGFDPTVALNETDRRLYRAKHAGRNCVVMDEITRRTAIA</sequence>
<evidence type="ECO:0000313" key="6">
    <source>
        <dbReference type="Proteomes" id="UP000633219"/>
    </source>
</evidence>
<gene>
    <name evidence="5" type="ORF">JJB09_01100</name>
</gene>
<dbReference type="FunFam" id="3.30.70.270:FF:000001">
    <property type="entry name" value="Diguanylate cyclase domain protein"/>
    <property type="match status" value="1"/>
</dbReference>
<dbReference type="SMART" id="SM00267">
    <property type="entry name" value="GGDEF"/>
    <property type="match status" value="1"/>
</dbReference>
<dbReference type="PROSITE" id="PS50887">
    <property type="entry name" value="GGDEF"/>
    <property type="match status" value="1"/>
</dbReference>
<name>A0A937CNF3_9HYPH</name>
<dbReference type="RefSeq" id="WP_201651917.1">
    <property type="nucleotide sequence ID" value="NZ_JAEQNC010000001.1"/>
</dbReference>
<dbReference type="Proteomes" id="UP000633219">
    <property type="component" value="Unassembled WGS sequence"/>
</dbReference>
<dbReference type="EMBL" id="JAEQNC010000001">
    <property type="protein sequence ID" value="MBL0370612.1"/>
    <property type="molecule type" value="Genomic_DNA"/>
</dbReference>
<evidence type="ECO:0000259" key="4">
    <source>
        <dbReference type="PROSITE" id="PS50887"/>
    </source>
</evidence>
<proteinExistence type="predicted"/>
<dbReference type="AlphaFoldDB" id="A0A937CNF3"/>
<protein>
    <recommendedName>
        <fullName evidence="1">diguanylate cyclase</fullName>
        <ecNumber evidence="1">2.7.7.65</ecNumber>
    </recommendedName>
</protein>
<reference evidence="5" key="1">
    <citation type="submission" date="2021-01" db="EMBL/GenBank/DDBJ databases">
        <title>Rhizobium sp. strain KVB221 16S ribosomal RNA gene Genome sequencing and assembly.</title>
        <authorList>
            <person name="Kang M."/>
        </authorList>
    </citation>
    <scope>NUCLEOTIDE SEQUENCE</scope>
    <source>
        <strain evidence="5">KVB221</strain>
    </source>
</reference>
<keyword evidence="6" id="KW-1185">Reference proteome</keyword>
<dbReference type="GO" id="GO:0052621">
    <property type="term" value="F:diguanylate cyclase activity"/>
    <property type="evidence" value="ECO:0007669"/>
    <property type="project" value="UniProtKB-EC"/>
</dbReference>
<dbReference type="NCBIfam" id="TIGR00254">
    <property type="entry name" value="GGDEF"/>
    <property type="match status" value="1"/>
</dbReference>
<dbReference type="Pfam" id="PF00990">
    <property type="entry name" value="GGDEF"/>
    <property type="match status" value="1"/>
</dbReference>
<comment type="caution">
    <text evidence="5">The sequence shown here is derived from an EMBL/GenBank/DDBJ whole genome shotgun (WGS) entry which is preliminary data.</text>
</comment>
<evidence type="ECO:0000256" key="1">
    <source>
        <dbReference type="ARBA" id="ARBA00012528"/>
    </source>
</evidence>
<dbReference type="CDD" id="cd01949">
    <property type="entry name" value="GGDEF"/>
    <property type="match status" value="1"/>
</dbReference>
<dbReference type="Gene3D" id="3.30.70.270">
    <property type="match status" value="1"/>
</dbReference>
<dbReference type="SUPFAM" id="SSF55073">
    <property type="entry name" value="Nucleotide cyclase"/>
    <property type="match status" value="1"/>
</dbReference>
<keyword evidence="3" id="KW-0472">Membrane</keyword>
<dbReference type="InterPro" id="IPR050469">
    <property type="entry name" value="Diguanylate_Cyclase"/>
</dbReference>